<dbReference type="PANTHER" id="PTHR10315">
    <property type="entry name" value="E3 UBIQUITIN PROTEIN LIGASE SIAH"/>
    <property type="match status" value="1"/>
</dbReference>
<dbReference type="Gene3D" id="3.30.40.10">
    <property type="entry name" value="Zinc/RING finger domain, C3HC4 (zinc finger)"/>
    <property type="match status" value="1"/>
</dbReference>
<dbReference type="GO" id="GO:0008270">
    <property type="term" value="F:zinc ion binding"/>
    <property type="evidence" value="ECO:0007669"/>
    <property type="project" value="UniProtKB-KW"/>
</dbReference>
<dbReference type="GO" id="GO:0005737">
    <property type="term" value="C:cytoplasm"/>
    <property type="evidence" value="ECO:0007669"/>
    <property type="project" value="TreeGrafter"/>
</dbReference>
<organism evidence="6 7">
    <name type="scientific">Digitaria exilis</name>
    <dbReference type="NCBI Taxonomy" id="1010633"/>
    <lineage>
        <taxon>Eukaryota</taxon>
        <taxon>Viridiplantae</taxon>
        <taxon>Streptophyta</taxon>
        <taxon>Embryophyta</taxon>
        <taxon>Tracheophyta</taxon>
        <taxon>Spermatophyta</taxon>
        <taxon>Magnoliopsida</taxon>
        <taxon>Liliopsida</taxon>
        <taxon>Poales</taxon>
        <taxon>Poaceae</taxon>
        <taxon>PACMAD clade</taxon>
        <taxon>Panicoideae</taxon>
        <taxon>Panicodae</taxon>
        <taxon>Paniceae</taxon>
        <taxon>Anthephorinae</taxon>
        <taxon>Digitaria</taxon>
    </lineage>
</organism>
<dbReference type="OrthoDB" id="4788989at2759"/>
<dbReference type="UniPathway" id="UPA00143"/>
<name>A0A835F1X8_9POAL</name>
<evidence type="ECO:0000256" key="2">
    <source>
        <dbReference type="ARBA" id="ARBA00022771"/>
    </source>
</evidence>
<gene>
    <name evidence="6" type="ORF">HU200_020480</name>
</gene>
<sequence>MTKPVGGTTMEVADGDVDDSDDLVVTVDDVEALECSICYLPLKPPIFQLKATGRGSCHVCRGAIGGYNSRCHAMERAVESVHVPCPHAVHGCVAKVAYHDRRRHREACPHAPRGCPCGGLAAGSAGALLCHVAGAHIDGEKTRRCWTEVVADRLMAKLKLHVAAAEHGLEVRDIEFVMMHEASVSMDEAVRAMKKRDGDIVKAIKDLRGWIC</sequence>
<evidence type="ECO:0000313" key="7">
    <source>
        <dbReference type="Proteomes" id="UP000636709"/>
    </source>
</evidence>
<keyword evidence="7" id="KW-1185">Reference proteome</keyword>
<keyword evidence="2 4" id="KW-0863">Zinc-finger</keyword>
<dbReference type="GO" id="GO:0061630">
    <property type="term" value="F:ubiquitin protein ligase activity"/>
    <property type="evidence" value="ECO:0007669"/>
    <property type="project" value="TreeGrafter"/>
</dbReference>
<evidence type="ECO:0000256" key="4">
    <source>
        <dbReference type="PROSITE-ProRule" id="PRU00455"/>
    </source>
</evidence>
<dbReference type="GO" id="GO:0016567">
    <property type="term" value="P:protein ubiquitination"/>
    <property type="evidence" value="ECO:0007669"/>
    <property type="project" value="UniProtKB-UniPathway"/>
</dbReference>
<keyword evidence="3" id="KW-0862">Zinc</keyword>
<dbReference type="PROSITE" id="PS51081">
    <property type="entry name" value="ZF_SIAH"/>
    <property type="match status" value="1"/>
</dbReference>
<reference evidence="6" key="1">
    <citation type="submission" date="2020-07" db="EMBL/GenBank/DDBJ databases">
        <title>Genome sequence and genetic diversity analysis of an under-domesticated orphan crop, white fonio (Digitaria exilis).</title>
        <authorList>
            <person name="Bennetzen J.L."/>
            <person name="Chen S."/>
            <person name="Ma X."/>
            <person name="Wang X."/>
            <person name="Yssel A.E.J."/>
            <person name="Chaluvadi S.R."/>
            <person name="Johnson M."/>
            <person name="Gangashetty P."/>
            <person name="Hamidou F."/>
            <person name="Sanogo M.D."/>
            <person name="Zwaenepoel A."/>
            <person name="Wallace J."/>
            <person name="Van De Peer Y."/>
            <person name="Van Deynze A."/>
        </authorList>
    </citation>
    <scope>NUCLEOTIDE SEQUENCE</scope>
    <source>
        <tissue evidence="6">Leaves</tissue>
    </source>
</reference>
<dbReference type="InterPro" id="IPR013010">
    <property type="entry name" value="Znf_SIAH"/>
</dbReference>
<dbReference type="PANTHER" id="PTHR10315:SF83">
    <property type="entry name" value="RING-TYPE E3 UBIQUITIN TRANSFERASE"/>
    <property type="match status" value="1"/>
</dbReference>
<dbReference type="AlphaFoldDB" id="A0A835F1X8"/>
<accession>A0A835F1X8</accession>
<comment type="caution">
    <text evidence="6">The sequence shown here is derived from an EMBL/GenBank/DDBJ whole genome shotgun (WGS) entry which is preliminary data.</text>
</comment>
<feature type="domain" description="SIAH-type" evidence="5">
    <location>
        <begin position="80"/>
        <end position="137"/>
    </location>
</feature>
<dbReference type="Gene3D" id="1.10.8.10">
    <property type="entry name" value="DNA helicase RuvA subunit, C-terminal domain"/>
    <property type="match status" value="1"/>
</dbReference>
<dbReference type="Proteomes" id="UP000636709">
    <property type="component" value="Unassembled WGS sequence"/>
</dbReference>
<protein>
    <recommendedName>
        <fullName evidence="5">SIAH-type domain-containing protein</fullName>
    </recommendedName>
</protein>
<dbReference type="SUPFAM" id="SSF49599">
    <property type="entry name" value="TRAF domain-like"/>
    <property type="match status" value="1"/>
</dbReference>
<proteinExistence type="predicted"/>
<evidence type="ECO:0000256" key="1">
    <source>
        <dbReference type="ARBA" id="ARBA00022723"/>
    </source>
</evidence>
<dbReference type="InterPro" id="IPR052088">
    <property type="entry name" value="E3_ubiquitin-ligase_SINA"/>
</dbReference>
<evidence type="ECO:0000313" key="6">
    <source>
        <dbReference type="EMBL" id="KAF8725912.1"/>
    </source>
</evidence>
<keyword evidence="1" id="KW-0479">Metal-binding</keyword>
<evidence type="ECO:0000259" key="5">
    <source>
        <dbReference type="PROSITE" id="PS51081"/>
    </source>
</evidence>
<evidence type="ECO:0000256" key="3">
    <source>
        <dbReference type="ARBA" id="ARBA00022833"/>
    </source>
</evidence>
<dbReference type="InterPro" id="IPR013083">
    <property type="entry name" value="Znf_RING/FYVE/PHD"/>
</dbReference>
<dbReference type="EMBL" id="JACEFO010001653">
    <property type="protein sequence ID" value="KAF8725912.1"/>
    <property type="molecule type" value="Genomic_DNA"/>
</dbReference>